<evidence type="ECO:0000313" key="7">
    <source>
        <dbReference type="EMBL" id="CAD2173646.1"/>
    </source>
</evidence>
<dbReference type="AlphaFoldDB" id="A0A6V7VFB2"/>
<dbReference type="SUPFAM" id="SSF47459">
    <property type="entry name" value="HLH, helix-loop-helix DNA-binding domain"/>
    <property type="match status" value="1"/>
</dbReference>
<dbReference type="OrthoDB" id="6161578at2759"/>
<evidence type="ECO:0000256" key="1">
    <source>
        <dbReference type="ARBA" id="ARBA00004123"/>
    </source>
</evidence>
<dbReference type="InterPro" id="IPR050359">
    <property type="entry name" value="bHLH_transcription_factors"/>
</dbReference>
<evidence type="ECO:0000313" key="8">
    <source>
        <dbReference type="Proteomes" id="UP000580250"/>
    </source>
</evidence>
<accession>A0A6V7VFB2</accession>
<sequence length="261" mass="30015">MLMPATTAYPSQLTLLNPPPFYSQEINNSSIQQLMPKQSSSPSPQFPNNNKLVMPQFINSFNEKPPLTPSMCFWPQELNYDCGKTDLAQIFGFFENNEIKYSQQQQNLQNIQKRKQSSLNGKFSLRSTENNLINLTKQQKNNQSPNTNYNKQLKRIVAVDERAGGGGGGGGGSRRYKTPSPQLLRLRREAANARERRRMNHLNKAFDKLRNVLPPNFEEGRRLSKFETLLGAQEYIIKLSEYLEELKKGKRIEKSFLKELK</sequence>
<evidence type="ECO:0000256" key="4">
    <source>
        <dbReference type="ARBA" id="ARBA00022902"/>
    </source>
</evidence>
<keyword evidence="4" id="KW-0524">Neurogenesis</keyword>
<name>A0A6V7VFB2_MELEN</name>
<dbReference type="GO" id="GO:0045944">
    <property type="term" value="P:positive regulation of transcription by RNA polymerase II"/>
    <property type="evidence" value="ECO:0007669"/>
    <property type="project" value="TreeGrafter"/>
</dbReference>
<dbReference type="PANTHER" id="PTHR19290:SF162">
    <property type="entry name" value="TRANSCRIPTION FACTOR ATOH7"/>
    <property type="match status" value="1"/>
</dbReference>
<dbReference type="InterPro" id="IPR036638">
    <property type="entry name" value="HLH_DNA-bd_sf"/>
</dbReference>
<dbReference type="SMART" id="SM00353">
    <property type="entry name" value="HLH"/>
    <property type="match status" value="1"/>
</dbReference>
<comment type="subcellular location">
    <subcellularLocation>
        <location evidence="1">Nucleus</location>
    </subcellularLocation>
</comment>
<evidence type="ECO:0000256" key="5">
    <source>
        <dbReference type="ARBA" id="ARBA00023242"/>
    </source>
</evidence>
<dbReference type="GO" id="GO:0070888">
    <property type="term" value="F:E-box binding"/>
    <property type="evidence" value="ECO:0007669"/>
    <property type="project" value="TreeGrafter"/>
</dbReference>
<proteinExistence type="predicted"/>
<dbReference type="Pfam" id="PF00010">
    <property type="entry name" value="HLH"/>
    <property type="match status" value="1"/>
</dbReference>
<dbReference type="Gene3D" id="4.10.280.10">
    <property type="entry name" value="Helix-loop-helix DNA-binding domain"/>
    <property type="match status" value="1"/>
</dbReference>
<reference evidence="7 8" key="1">
    <citation type="submission" date="2020-08" db="EMBL/GenBank/DDBJ databases">
        <authorList>
            <person name="Koutsovoulos G."/>
            <person name="Danchin GJ E."/>
        </authorList>
    </citation>
    <scope>NUCLEOTIDE SEQUENCE [LARGE SCALE GENOMIC DNA]</scope>
</reference>
<comment type="caution">
    <text evidence="7">The sequence shown here is derived from an EMBL/GenBank/DDBJ whole genome shotgun (WGS) entry which is preliminary data.</text>
</comment>
<dbReference type="GO" id="GO:0000981">
    <property type="term" value="F:DNA-binding transcription factor activity, RNA polymerase II-specific"/>
    <property type="evidence" value="ECO:0007669"/>
    <property type="project" value="TreeGrafter"/>
</dbReference>
<protein>
    <recommendedName>
        <fullName evidence="6">BHLH domain-containing protein</fullName>
    </recommendedName>
</protein>
<dbReference type="InterPro" id="IPR011598">
    <property type="entry name" value="bHLH_dom"/>
</dbReference>
<dbReference type="GO" id="GO:0007423">
    <property type="term" value="P:sensory organ development"/>
    <property type="evidence" value="ECO:0007669"/>
    <property type="project" value="TreeGrafter"/>
</dbReference>
<dbReference type="GO" id="GO:0005634">
    <property type="term" value="C:nucleus"/>
    <property type="evidence" value="ECO:0007669"/>
    <property type="project" value="UniProtKB-SubCell"/>
</dbReference>
<evidence type="ECO:0000256" key="2">
    <source>
        <dbReference type="ARBA" id="ARBA00022473"/>
    </source>
</evidence>
<dbReference type="EMBL" id="CAJEWN010000221">
    <property type="protein sequence ID" value="CAD2173646.1"/>
    <property type="molecule type" value="Genomic_DNA"/>
</dbReference>
<keyword evidence="5" id="KW-0539">Nucleus</keyword>
<dbReference type="GO" id="GO:0061564">
    <property type="term" value="P:axon development"/>
    <property type="evidence" value="ECO:0007669"/>
    <property type="project" value="TreeGrafter"/>
</dbReference>
<dbReference type="PROSITE" id="PS50888">
    <property type="entry name" value="BHLH"/>
    <property type="match status" value="1"/>
</dbReference>
<dbReference type="GO" id="GO:0046983">
    <property type="term" value="F:protein dimerization activity"/>
    <property type="evidence" value="ECO:0007669"/>
    <property type="project" value="InterPro"/>
</dbReference>
<organism evidence="7 8">
    <name type="scientific">Meloidogyne enterolobii</name>
    <name type="common">Root-knot nematode worm</name>
    <name type="synonym">Meloidogyne mayaguensis</name>
    <dbReference type="NCBI Taxonomy" id="390850"/>
    <lineage>
        <taxon>Eukaryota</taxon>
        <taxon>Metazoa</taxon>
        <taxon>Ecdysozoa</taxon>
        <taxon>Nematoda</taxon>
        <taxon>Chromadorea</taxon>
        <taxon>Rhabditida</taxon>
        <taxon>Tylenchina</taxon>
        <taxon>Tylenchomorpha</taxon>
        <taxon>Tylenchoidea</taxon>
        <taxon>Meloidogynidae</taxon>
        <taxon>Meloidogyninae</taxon>
        <taxon>Meloidogyne</taxon>
    </lineage>
</organism>
<evidence type="ECO:0000259" key="6">
    <source>
        <dbReference type="PROSITE" id="PS50888"/>
    </source>
</evidence>
<keyword evidence="3" id="KW-0221">Differentiation</keyword>
<keyword evidence="2" id="KW-0217">Developmental protein</keyword>
<dbReference type="PANTHER" id="PTHR19290">
    <property type="entry name" value="BASIC HELIX-LOOP-HELIX PROTEIN NEUROGENIN-RELATED"/>
    <property type="match status" value="1"/>
</dbReference>
<gene>
    <name evidence="7" type="ORF">MENT_LOCUS25264</name>
</gene>
<feature type="domain" description="BHLH" evidence="6">
    <location>
        <begin position="186"/>
        <end position="239"/>
    </location>
</feature>
<evidence type="ECO:0000256" key="3">
    <source>
        <dbReference type="ARBA" id="ARBA00022782"/>
    </source>
</evidence>
<dbReference type="Proteomes" id="UP000580250">
    <property type="component" value="Unassembled WGS sequence"/>
</dbReference>